<feature type="non-terminal residue" evidence="3">
    <location>
        <position position="1"/>
    </location>
</feature>
<feature type="domain" description="CobN/magnesium chelatase" evidence="2">
    <location>
        <begin position="2"/>
        <end position="206"/>
    </location>
</feature>
<sequence length="241" mass="26824">TNKAVDEGNWDDRSDLADVYVQWGGYAMGSRGRVSDAHDAFERRLSSVDATVKIEDTAEQDEFDSSDWYAFHGGFISAVTEIAGEEPNSYVGDSSDPDNVDVYTNEEKVRKAMRARVLNPSWLDSMEEHGYKGAGDLSTTVDVVLGWDATTDVVSDTLWEDVAERYAFDADRQEWLRDVNPWALDSITDTLLEAIDRGLWDADDETRDRLRDLNLEVDGDLEARAGAGSSNDSTEVTSDDD</sequence>
<dbReference type="Proteomes" id="UP000293535">
    <property type="component" value="Unassembled WGS sequence"/>
</dbReference>
<reference evidence="3 4" key="1">
    <citation type="submission" date="2018-12" db="EMBL/GenBank/DDBJ databases">
        <title>Draft genome sequence of Haloarcula hispinica strain 18.1, an halophilic archaeon isolated from Chott El Jerid of Southern Tunisia.</title>
        <authorList>
            <person name="Najjari A."/>
            <person name="Ben Dhia O."/>
            <person name="Ferjani R."/>
            <person name="Mahjoubi M."/>
            <person name="Sghaier H."/>
            <person name="Elshahed M."/>
            <person name="Ouzari H.I."/>
            <person name="Cherid A."/>
            <person name="Youssef N."/>
        </authorList>
    </citation>
    <scope>NUCLEOTIDE SEQUENCE [LARGE SCALE GENOMIC DNA]</scope>
    <source>
        <strain evidence="3 4">18.1</strain>
    </source>
</reference>
<dbReference type="EMBL" id="RZIG01000002">
    <property type="protein sequence ID" value="RYJ11656.1"/>
    <property type="molecule type" value="Genomic_DNA"/>
</dbReference>
<evidence type="ECO:0000313" key="3">
    <source>
        <dbReference type="EMBL" id="RYJ11656.1"/>
    </source>
</evidence>
<organism evidence="3 4">
    <name type="scientific">Haloarcula hispanica</name>
    <dbReference type="NCBI Taxonomy" id="51589"/>
    <lineage>
        <taxon>Archaea</taxon>
        <taxon>Methanobacteriati</taxon>
        <taxon>Methanobacteriota</taxon>
        <taxon>Stenosarchaea group</taxon>
        <taxon>Halobacteria</taxon>
        <taxon>Halobacteriales</taxon>
        <taxon>Haloarculaceae</taxon>
        <taxon>Haloarcula</taxon>
    </lineage>
</organism>
<gene>
    <name evidence="3" type="ORF">ELS20_14245</name>
</gene>
<dbReference type="PANTHER" id="PTHR44119">
    <property type="entry name" value="MAGNESIUM-CHELATASE SUBUNIT CHLH, CHLOROPLASTIC"/>
    <property type="match status" value="1"/>
</dbReference>
<accession>A0A482T7S8</accession>
<evidence type="ECO:0000256" key="1">
    <source>
        <dbReference type="SAM" id="MobiDB-lite"/>
    </source>
</evidence>
<evidence type="ECO:0000313" key="4">
    <source>
        <dbReference type="Proteomes" id="UP000293535"/>
    </source>
</evidence>
<dbReference type="PANTHER" id="PTHR44119:SF7">
    <property type="entry name" value="MAGNESIUM CHELATASE SUBUNIT"/>
    <property type="match status" value="1"/>
</dbReference>
<dbReference type="RefSeq" id="WP_207210988.1">
    <property type="nucleotide sequence ID" value="NZ_JAFKAA010000002.1"/>
</dbReference>
<dbReference type="InterPro" id="IPR003672">
    <property type="entry name" value="CobN/Mg_chltase"/>
</dbReference>
<protein>
    <submittedName>
        <fullName evidence="3">Cobaltochelatase subunit CobN</fullName>
    </submittedName>
</protein>
<name>A0A482T7S8_HALHI</name>
<feature type="region of interest" description="Disordered" evidence="1">
    <location>
        <begin position="221"/>
        <end position="241"/>
    </location>
</feature>
<proteinExistence type="predicted"/>
<dbReference type="AlphaFoldDB" id="A0A482T7S8"/>
<dbReference type="Pfam" id="PF02514">
    <property type="entry name" value="CobN-Mg_chel"/>
    <property type="match status" value="1"/>
</dbReference>
<comment type="caution">
    <text evidence="3">The sequence shown here is derived from an EMBL/GenBank/DDBJ whole genome shotgun (WGS) entry which is preliminary data.</text>
</comment>
<evidence type="ECO:0000259" key="2">
    <source>
        <dbReference type="Pfam" id="PF02514"/>
    </source>
</evidence>
<feature type="compositionally biased region" description="Polar residues" evidence="1">
    <location>
        <begin position="228"/>
        <end position="241"/>
    </location>
</feature>